<dbReference type="WBParaSite" id="MCU_004672-RC">
    <property type="protein sequence ID" value="MCU_004672-RC"/>
    <property type="gene ID" value="MCU_004672"/>
</dbReference>
<name>A0A5K3F120_MESCO</name>
<evidence type="ECO:0000256" key="1">
    <source>
        <dbReference type="ARBA" id="ARBA00022473"/>
    </source>
</evidence>
<dbReference type="PANTHER" id="PTHR23231:SF17">
    <property type="entry name" value="BTB DOMAIN-CONTAINING PROTEIN"/>
    <property type="match status" value="1"/>
</dbReference>
<dbReference type="InterPro" id="IPR043380">
    <property type="entry name" value="Gcl-like"/>
</dbReference>
<dbReference type="AlphaFoldDB" id="A0A5K3F120"/>
<evidence type="ECO:0000259" key="3">
    <source>
        <dbReference type="PROSITE" id="PS50097"/>
    </source>
</evidence>
<keyword evidence="1" id="KW-0217">Developmental protein</keyword>
<proteinExistence type="predicted"/>
<dbReference type="PROSITE" id="PS50097">
    <property type="entry name" value="BTB"/>
    <property type="match status" value="1"/>
</dbReference>
<accession>A0A5K3F120</accession>
<dbReference type="SUPFAM" id="SSF54695">
    <property type="entry name" value="POZ domain"/>
    <property type="match status" value="1"/>
</dbReference>
<dbReference type="GO" id="GO:0007281">
    <property type="term" value="P:germ cell development"/>
    <property type="evidence" value="ECO:0007669"/>
    <property type="project" value="InterPro"/>
</dbReference>
<sequence>MGAFLSFHKSAPSSSRKRKQCQSSIDDNPSPLKGEGSDITVSALGRDWALHRIYIKQSPFFAAMLEGGWKESESNRIILELSDENITHEALHVVFGSFYLDSVTLSDQTVLSILAAATWFHLEDIRRLCSDFLRRTVRLDTLIDLYTIAGKYNLPELSQTCVNWLSQKLLVLPDTPVFFSLLKRIPIPLMHSVVRHPKLVVIQLEQDVFICLLKWLYLQHHPDKEYCPAAQLLKEAYQYYTTTEAGFLESPDGAAYAAVFRGVRWEHVVSIYKATQRIVQDRIVPRVWLLEAFQRQWMQLLLSHEAQCSTSSTHHHHHHAGTLRSTAANATFLAAYLSPRLNGDAARHQQTSASSDGRELPGPPSDLPDSLFWRHSERFGRWMSSGEHTCSWRWTGYHFGVDILIKYRRRAFHVIRLTDAASAEGSVCRAREHRLKISMSVLSAPSEETATPTADAAANSDASATDSSASEDASSVGCLGDDWEVCGWPGGSRVCFSGLKTFDMLENASYEVVRLPDDFAFPAVVSANILRYDPVQMLSGLVDDDAGAPAL</sequence>
<organism evidence="4">
    <name type="scientific">Mesocestoides corti</name>
    <name type="common">Flatworm</name>
    <dbReference type="NCBI Taxonomy" id="53468"/>
    <lineage>
        <taxon>Eukaryota</taxon>
        <taxon>Metazoa</taxon>
        <taxon>Spiralia</taxon>
        <taxon>Lophotrochozoa</taxon>
        <taxon>Platyhelminthes</taxon>
        <taxon>Cestoda</taxon>
        <taxon>Eucestoda</taxon>
        <taxon>Cyclophyllidea</taxon>
        <taxon>Mesocestoididae</taxon>
        <taxon>Mesocestoides</taxon>
    </lineage>
</organism>
<protein>
    <submittedName>
        <fullName evidence="4">BTB domain-containing protein</fullName>
    </submittedName>
</protein>
<evidence type="ECO:0000256" key="2">
    <source>
        <dbReference type="SAM" id="MobiDB-lite"/>
    </source>
</evidence>
<feature type="region of interest" description="Disordered" evidence="2">
    <location>
        <begin position="1"/>
        <end position="36"/>
    </location>
</feature>
<dbReference type="InterPro" id="IPR011333">
    <property type="entry name" value="SKP1/BTB/POZ_sf"/>
</dbReference>
<dbReference type="SMART" id="SM00225">
    <property type="entry name" value="BTB"/>
    <property type="match status" value="1"/>
</dbReference>
<dbReference type="Pfam" id="PF00651">
    <property type="entry name" value="BTB"/>
    <property type="match status" value="1"/>
</dbReference>
<reference evidence="4" key="1">
    <citation type="submission" date="2019-11" db="UniProtKB">
        <authorList>
            <consortium name="WormBaseParasite"/>
        </authorList>
    </citation>
    <scope>IDENTIFICATION</scope>
</reference>
<feature type="region of interest" description="Disordered" evidence="2">
    <location>
        <begin position="346"/>
        <end position="368"/>
    </location>
</feature>
<feature type="domain" description="BTB" evidence="3">
    <location>
        <begin position="37"/>
        <end position="107"/>
    </location>
</feature>
<dbReference type="InterPro" id="IPR000210">
    <property type="entry name" value="BTB/POZ_dom"/>
</dbReference>
<feature type="region of interest" description="Disordered" evidence="2">
    <location>
        <begin position="446"/>
        <end position="476"/>
    </location>
</feature>
<dbReference type="PANTHER" id="PTHR23231">
    <property type="entry name" value="GERM CELL-LESS PROTEIN"/>
    <property type="match status" value="1"/>
</dbReference>
<dbReference type="Gene3D" id="3.30.710.10">
    <property type="entry name" value="Potassium Channel Kv1.1, Chain A"/>
    <property type="match status" value="1"/>
</dbReference>
<evidence type="ECO:0000313" key="4">
    <source>
        <dbReference type="WBParaSite" id="MCU_004672-RC"/>
    </source>
</evidence>
<feature type="compositionally biased region" description="Low complexity" evidence="2">
    <location>
        <begin position="446"/>
        <end position="475"/>
    </location>
</feature>